<evidence type="ECO:0000313" key="1">
    <source>
        <dbReference type="EMBL" id="VUX55323.1"/>
    </source>
</evidence>
<proteinExistence type="predicted"/>
<dbReference type="AlphaFoldDB" id="A0A7D9H3U9"/>
<name>A0A7D9H3U9_9GAMM</name>
<organism evidence="1">
    <name type="scientific">uncultured Woeseiaceae bacterium</name>
    <dbReference type="NCBI Taxonomy" id="1983305"/>
    <lineage>
        <taxon>Bacteria</taxon>
        <taxon>Pseudomonadati</taxon>
        <taxon>Pseudomonadota</taxon>
        <taxon>Gammaproteobacteria</taxon>
        <taxon>Woeseiales</taxon>
        <taxon>Woeseiaceae</taxon>
        <taxon>environmental samples</taxon>
    </lineage>
</organism>
<dbReference type="EMBL" id="LR633967">
    <property type="protein sequence ID" value="VUX55323.1"/>
    <property type="molecule type" value="Genomic_DNA"/>
</dbReference>
<accession>A0A7D9H3U9</accession>
<sequence length="68" mass="7514">MTTALPYQGTGPRYEFNGLDIVLRTVVVTGHSISGSKSVAGRTLLRKSPVAQQSMHFNTYRTTRCRAK</sequence>
<gene>
    <name evidence="1" type="ORF">JTBM06_V1_10043</name>
</gene>
<reference evidence="1" key="1">
    <citation type="submission" date="2019-07" db="EMBL/GenBank/DDBJ databases">
        <authorList>
            <person name="Weber M."/>
            <person name="Kostadinov I."/>
            <person name="Kostadinov D I."/>
        </authorList>
    </citation>
    <scope>NUCLEOTIDE SEQUENCE</scope>
    <source>
        <strain evidence="1">Gfbio:sag-sample-m06:053724c1-46a9-4a36-b237-ea2bf867836b</strain>
    </source>
</reference>
<protein>
    <submittedName>
        <fullName evidence="1">Uncharacterized protein</fullName>
    </submittedName>
</protein>